<dbReference type="InterPro" id="IPR009078">
    <property type="entry name" value="Ferritin-like_SF"/>
</dbReference>
<dbReference type="AlphaFoldDB" id="A0A402D445"/>
<dbReference type="RefSeq" id="WP_119324301.1">
    <property type="nucleotide sequence ID" value="NZ_AP025739.1"/>
</dbReference>
<proteinExistence type="predicted"/>
<dbReference type="OrthoDB" id="268439at2"/>
<keyword evidence="3" id="KW-1185">Reference proteome</keyword>
<sequence length="277" mass="31041">MSFDLSLKAPDTDALPHDRPKDQAAPGTDPVVDIERWLSHFRGNQEHRLEPEWDAPITLPPGVIKPLLRSLEQFELGDGGGPDRLIARNADSFRCETTAREALVDMWFVEEKEHSRLLGGLVRRFGGRSIQGHWSFSAFCLSRQVLGVGFELSILLVTEIVSTAYYRLLCHHGDDAALKGVCRLILRDEAGHVAFHRDRMARTQGRTYGPLWEMGFRLLAMGAATMLYINHAPALTAVGAGGSDFYREVRHELALFLRRLRTEAAEYREAVHQGQGA</sequence>
<evidence type="ECO:0000313" key="3">
    <source>
        <dbReference type="Proteomes" id="UP000287394"/>
    </source>
</evidence>
<dbReference type="SUPFAM" id="SSF47240">
    <property type="entry name" value="Ferritin-like"/>
    <property type="match status" value="1"/>
</dbReference>
<evidence type="ECO:0000256" key="1">
    <source>
        <dbReference type="SAM" id="MobiDB-lite"/>
    </source>
</evidence>
<dbReference type="InterPro" id="IPR012348">
    <property type="entry name" value="RNR-like"/>
</dbReference>
<gene>
    <name evidence="2" type="ORF">CCAX7_32130</name>
</gene>
<dbReference type="EMBL" id="AP025739">
    <property type="protein sequence ID" value="BDI31162.1"/>
    <property type="molecule type" value="Genomic_DNA"/>
</dbReference>
<protein>
    <submittedName>
        <fullName evidence="2">Uncharacterized protein</fullName>
    </submittedName>
</protein>
<dbReference type="Gene3D" id="1.10.620.20">
    <property type="entry name" value="Ribonucleotide Reductase, subunit A"/>
    <property type="match status" value="1"/>
</dbReference>
<accession>A0A402D445</accession>
<dbReference type="KEGG" id="ccot:CCAX7_32130"/>
<name>A0A402D445_9BACT</name>
<evidence type="ECO:0000313" key="2">
    <source>
        <dbReference type="EMBL" id="BDI31162.1"/>
    </source>
</evidence>
<dbReference type="Proteomes" id="UP000287394">
    <property type="component" value="Chromosome"/>
</dbReference>
<feature type="compositionally biased region" description="Basic and acidic residues" evidence="1">
    <location>
        <begin position="10"/>
        <end position="22"/>
    </location>
</feature>
<dbReference type="CDD" id="cd00657">
    <property type="entry name" value="Ferritin_like"/>
    <property type="match status" value="1"/>
</dbReference>
<dbReference type="GO" id="GO:0016491">
    <property type="term" value="F:oxidoreductase activity"/>
    <property type="evidence" value="ECO:0007669"/>
    <property type="project" value="InterPro"/>
</dbReference>
<feature type="region of interest" description="Disordered" evidence="1">
    <location>
        <begin position="1"/>
        <end position="29"/>
    </location>
</feature>
<organism evidence="2 3">
    <name type="scientific">Capsulimonas corticalis</name>
    <dbReference type="NCBI Taxonomy" id="2219043"/>
    <lineage>
        <taxon>Bacteria</taxon>
        <taxon>Bacillati</taxon>
        <taxon>Armatimonadota</taxon>
        <taxon>Armatimonadia</taxon>
        <taxon>Capsulimonadales</taxon>
        <taxon>Capsulimonadaceae</taxon>
        <taxon>Capsulimonas</taxon>
    </lineage>
</organism>
<reference evidence="2 3" key="1">
    <citation type="journal article" date="2019" name="Int. J. Syst. Evol. Microbiol.">
        <title>Capsulimonas corticalis gen. nov., sp. nov., an aerobic capsulated bacterium, of a novel bacterial order, Capsulimonadales ord. nov., of the class Armatimonadia of the phylum Armatimonadetes.</title>
        <authorList>
            <person name="Li J."/>
            <person name="Kudo C."/>
            <person name="Tonouchi A."/>
        </authorList>
    </citation>
    <scope>NUCLEOTIDE SEQUENCE [LARGE SCALE GENOMIC DNA]</scope>
    <source>
        <strain evidence="2 3">AX-7</strain>
    </source>
</reference>